<evidence type="ECO:0000256" key="3">
    <source>
        <dbReference type="ARBA" id="ARBA00022692"/>
    </source>
</evidence>
<organism evidence="8 9">
    <name type="scientific">Mumia zhuanghuii</name>
    <dbReference type="NCBI Taxonomy" id="2585211"/>
    <lineage>
        <taxon>Bacteria</taxon>
        <taxon>Bacillati</taxon>
        <taxon>Actinomycetota</taxon>
        <taxon>Actinomycetes</taxon>
        <taxon>Propionibacteriales</taxon>
        <taxon>Nocardioidaceae</taxon>
        <taxon>Mumia</taxon>
    </lineage>
</organism>
<comment type="subcellular location">
    <subcellularLocation>
        <location evidence="1">Cell membrane</location>
        <topology evidence="1">Multi-pass membrane protein</topology>
    </subcellularLocation>
</comment>
<evidence type="ECO:0000256" key="6">
    <source>
        <dbReference type="SAM" id="Phobius"/>
    </source>
</evidence>
<dbReference type="OrthoDB" id="3396203at2"/>
<dbReference type="Proteomes" id="UP000307768">
    <property type="component" value="Unassembled WGS sequence"/>
</dbReference>
<comment type="caution">
    <text evidence="8">The sequence shown here is derived from an EMBL/GenBank/DDBJ whole genome shotgun (WGS) entry which is preliminary data.</text>
</comment>
<dbReference type="Pfam" id="PF12823">
    <property type="entry name" value="DUF3817"/>
    <property type="match status" value="1"/>
</dbReference>
<dbReference type="EMBL" id="VDFQ02000002">
    <property type="protein sequence ID" value="KAA1423980.1"/>
    <property type="molecule type" value="Genomic_DNA"/>
</dbReference>
<evidence type="ECO:0000256" key="2">
    <source>
        <dbReference type="ARBA" id="ARBA00022475"/>
    </source>
</evidence>
<feature type="transmembrane region" description="Helical" evidence="6">
    <location>
        <begin position="78"/>
        <end position="99"/>
    </location>
</feature>
<keyword evidence="2" id="KW-1003">Cell membrane</keyword>
<dbReference type="AlphaFoldDB" id="A0A5Q6S0U5"/>
<keyword evidence="4 6" id="KW-1133">Transmembrane helix</keyword>
<evidence type="ECO:0000256" key="1">
    <source>
        <dbReference type="ARBA" id="ARBA00004651"/>
    </source>
</evidence>
<proteinExistence type="predicted"/>
<sequence>MATPPQTSHSRTRTAFRVVAFAEAVSWAGLLIGMFFKWVLETTEVGVKVFGPIHGGIFVLYVVMCLVAWRSFGWSFKVAVAALASSIPPFFTLLFEVWADRRGLLGRAAR</sequence>
<dbReference type="PANTHER" id="PTHR40077">
    <property type="entry name" value="MEMBRANE PROTEIN-RELATED"/>
    <property type="match status" value="1"/>
</dbReference>
<dbReference type="InterPro" id="IPR023845">
    <property type="entry name" value="DUF3817_TM"/>
</dbReference>
<feature type="domain" description="DUF3817" evidence="7">
    <location>
        <begin position="15"/>
        <end position="101"/>
    </location>
</feature>
<feature type="transmembrane region" description="Helical" evidence="6">
    <location>
        <begin position="20"/>
        <end position="40"/>
    </location>
</feature>
<dbReference type="NCBIfam" id="TIGR03954">
    <property type="entry name" value="integ_memb_HG"/>
    <property type="match status" value="1"/>
</dbReference>
<evidence type="ECO:0000256" key="5">
    <source>
        <dbReference type="ARBA" id="ARBA00023136"/>
    </source>
</evidence>
<name>A0A5Q6S0U5_9ACTN</name>
<keyword evidence="3 6" id="KW-0812">Transmembrane</keyword>
<evidence type="ECO:0000313" key="9">
    <source>
        <dbReference type="Proteomes" id="UP000307768"/>
    </source>
</evidence>
<evidence type="ECO:0000256" key="4">
    <source>
        <dbReference type="ARBA" id="ARBA00022989"/>
    </source>
</evidence>
<feature type="transmembrane region" description="Helical" evidence="6">
    <location>
        <begin position="52"/>
        <end position="72"/>
    </location>
</feature>
<protein>
    <submittedName>
        <fullName evidence="8">DUF3817 domain-containing protein</fullName>
    </submittedName>
</protein>
<dbReference type="PANTHER" id="PTHR40077:SF1">
    <property type="entry name" value="MEMBRANE PROTEIN"/>
    <property type="match status" value="1"/>
</dbReference>
<dbReference type="GO" id="GO:0005886">
    <property type="term" value="C:plasma membrane"/>
    <property type="evidence" value="ECO:0007669"/>
    <property type="project" value="UniProtKB-SubCell"/>
</dbReference>
<evidence type="ECO:0000313" key="8">
    <source>
        <dbReference type="EMBL" id="KAA1423980.1"/>
    </source>
</evidence>
<accession>A0A5Q6S0U5</accession>
<reference evidence="8 9" key="1">
    <citation type="submission" date="2019-09" db="EMBL/GenBank/DDBJ databases">
        <title>Mumia zhuanghuii sp. nov. isolated from the intestinal contents of plateau pika (Ochotona curzoniae) in the Qinghai-Tibet plateau of China.</title>
        <authorList>
            <person name="Tian Z."/>
        </authorList>
    </citation>
    <scope>NUCLEOTIDE SEQUENCE [LARGE SCALE GENOMIC DNA]</scope>
    <source>
        <strain evidence="9">350</strain>
    </source>
</reference>
<gene>
    <name evidence="8" type="ORF">FE697_008285</name>
</gene>
<evidence type="ECO:0000259" key="7">
    <source>
        <dbReference type="Pfam" id="PF12823"/>
    </source>
</evidence>
<keyword evidence="5 6" id="KW-0472">Membrane</keyword>